<dbReference type="Proteomes" id="UP000325182">
    <property type="component" value="Unassembled WGS sequence"/>
</dbReference>
<proteinExistence type="predicted"/>
<dbReference type="Pfam" id="PF01973">
    <property type="entry name" value="MptE-like"/>
    <property type="match status" value="1"/>
</dbReference>
<dbReference type="InterPro" id="IPR002826">
    <property type="entry name" value="MptE-like"/>
</dbReference>
<protein>
    <submittedName>
        <fullName evidence="2">DUF115 domain-containing protein</fullName>
    </submittedName>
</protein>
<comment type="caution">
    <text evidence="2">The sequence shown here is derived from an EMBL/GenBank/DDBJ whole genome shotgun (WGS) entry which is preliminary data.</text>
</comment>
<evidence type="ECO:0000313" key="2">
    <source>
        <dbReference type="EMBL" id="TYR95912.1"/>
    </source>
</evidence>
<evidence type="ECO:0000259" key="1">
    <source>
        <dbReference type="Pfam" id="PF01973"/>
    </source>
</evidence>
<dbReference type="EMBL" id="VTEG01000027">
    <property type="protein sequence ID" value="TYR95912.1"/>
    <property type="molecule type" value="Genomic_DNA"/>
</dbReference>
<organism evidence="2 3">
    <name type="scientific">Rossellomorea vietnamensis</name>
    <dbReference type="NCBI Taxonomy" id="218284"/>
    <lineage>
        <taxon>Bacteria</taxon>
        <taxon>Bacillati</taxon>
        <taxon>Bacillota</taxon>
        <taxon>Bacilli</taxon>
        <taxon>Bacillales</taxon>
        <taxon>Bacillaceae</taxon>
        <taxon>Rossellomorea</taxon>
    </lineage>
</organism>
<reference evidence="2 3" key="1">
    <citation type="submission" date="2019-08" db="EMBL/GenBank/DDBJ databases">
        <title>Bacillus genomes from the desert of Cuatro Cienegas, Coahuila.</title>
        <authorList>
            <person name="Olmedo-Alvarez G."/>
        </authorList>
    </citation>
    <scope>NUCLEOTIDE SEQUENCE [LARGE SCALE GENOMIC DNA]</scope>
    <source>
        <strain evidence="2 3">CH128b_4D</strain>
    </source>
</reference>
<dbReference type="AlphaFoldDB" id="A0A5D4M2U0"/>
<sequence length="265" mass="30781">MDVLNRNSLVFKQLKKAYCLASNLLFEQAVLFRKLGISFRHKKLKTYKNIHKGERCFIIATGPSLTMEDLKKLEHEKTIGMNSLAKVFGEIGWETTYYGIQDYRVYRKLKKDIEKLKETTILLGDIIKDKGNLNTEYSRFPVNFLNHRYDNVNLTRKFSDDCYLQVYDGYSIAYSLVQIAAYMGFEEIYLIGTDCSYSEDKSKQHFVESGHYSRMPKEVGNRMIHAYGAAKEYADKKGIKIYNATRGGMLEVFERADLDQVLNKN</sequence>
<feature type="domain" description="6-hydroxymethylpterin diphosphokinase MptE-like" evidence="1">
    <location>
        <begin position="43"/>
        <end position="199"/>
    </location>
</feature>
<dbReference type="Gene3D" id="3.90.1480.10">
    <property type="entry name" value="Alpha-2,3-sialyltransferase"/>
    <property type="match status" value="1"/>
</dbReference>
<accession>A0A5D4M2U0</accession>
<name>A0A5D4M2U0_9BACI</name>
<evidence type="ECO:0000313" key="3">
    <source>
        <dbReference type="Proteomes" id="UP000325182"/>
    </source>
</evidence>
<dbReference type="RefSeq" id="WP_148955148.1">
    <property type="nucleotide sequence ID" value="NZ_VTEG01000027.1"/>
</dbReference>
<gene>
    <name evidence="2" type="ORF">FZC84_21005</name>
</gene>